<gene>
    <name evidence="2" type="ORF">SAMN06296008_10789</name>
</gene>
<dbReference type="EMBL" id="FWXJ01000007">
    <property type="protein sequence ID" value="SMC55328.1"/>
    <property type="molecule type" value="Genomic_DNA"/>
</dbReference>
<sequence>MATYISKNLISGEEIVLTAKNHWLNFFSKDWLAYCLSSNEYVITNKRIVVKEGIISRRIVEINLSKIESVTVNQGVFGRLLGCGSFTIIGSGGTRETFRNIDNPVKIKRAFQELVS</sequence>
<dbReference type="OrthoDB" id="3378680at2"/>
<dbReference type="Proteomes" id="UP000192708">
    <property type="component" value="Unassembled WGS sequence"/>
</dbReference>
<dbReference type="RefSeq" id="WP_084283606.1">
    <property type="nucleotide sequence ID" value="NZ_FWXJ01000007.1"/>
</dbReference>
<dbReference type="Pfam" id="PF03703">
    <property type="entry name" value="bPH_2"/>
    <property type="match status" value="1"/>
</dbReference>
<evidence type="ECO:0000313" key="2">
    <source>
        <dbReference type="EMBL" id="SMC55328.1"/>
    </source>
</evidence>
<dbReference type="STRING" id="1938817.SAMN06296008_10789"/>
<name>A0A1W2A4X2_9BURK</name>
<keyword evidence="3" id="KW-1185">Reference proteome</keyword>
<evidence type="ECO:0000259" key="1">
    <source>
        <dbReference type="Pfam" id="PF03703"/>
    </source>
</evidence>
<organism evidence="2 3">
    <name type="scientific">Polynucleobacter kasalickyi</name>
    <dbReference type="NCBI Taxonomy" id="1938817"/>
    <lineage>
        <taxon>Bacteria</taxon>
        <taxon>Pseudomonadati</taxon>
        <taxon>Pseudomonadota</taxon>
        <taxon>Betaproteobacteria</taxon>
        <taxon>Burkholderiales</taxon>
        <taxon>Burkholderiaceae</taxon>
        <taxon>Polynucleobacter</taxon>
    </lineage>
</organism>
<feature type="domain" description="YdbS-like PH" evidence="1">
    <location>
        <begin position="40"/>
        <end position="109"/>
    </location>
</feature>
<dbReference type="AlphaFoldDB" id="A0A1W2A4X2"/>
<proteinExistence type="predicted"/>
<reference evidence="2 3" key="1">
    <citation type="submission" date="2017-04" db="EMBL/GenBank/DDBJ databases">
        <authorList>
            <person name="Afonso C.L."/>
            <person name="Miller P.J."/>
            <person name="Scott M.A."/>
            <person name="Spackman E."/>
            <person name="Goraichik I."/>
            <person name="Dimitrov K.M."/>
            <person name="Suarez D.L."/>
            <person name="Swayne D.E."/>
        </authorList>
    </citation>
    <scope>NUCLEOTIDE SEQUENCE [LARGE SCALE GENOMIC DNA]</scope>
    <source>
        <strain evidence="2 3">VK13</strain>
    </source>
</reference>
<dbReference type="PANTHER" id="PTHR37938:SF1">
    <property type="entry name" value="BLL0215 PROTEIN"/>
    <property type="match status" value="1"/>
</dbReference>
<protein>
    <submittedName>
        <fullName evidence="2">PH domain-containing protein</fullName>
    </submittedName>
</protein>
<accession>A0A1W2A4X2</accession>
<dbReference type="InterPro" id="IPR005182">
    <property type="entry name" value="YdbS-like_PH"/>
</dbReference>
<evidence type="ECO:0000313" key="3">
    <source>
        <dbReference type="Proteomes" id="UP000192708"/>
    </source>
</evidence>
<dbReference type="PANTHER" id="PTHR37938">
    <property type="entry name" value="BLL0215 PROTEIN"/>
    <property type="match status" value="1"/>
</dbReference>